<dbReference type="CDD" id="cd02440">
    <property type="entry name" value="AdoMet_MTases"/>
    <property type="match status" value="1"/>
</dbReference>
<gene>
    <name evidence="2" type="ORF">OCU04_000438</name>
</gene>
<dbReference type="SUPFAM" id="SSF53335">
    <property type="entry name" value="S-adenosyl-L-methionine-dependent methyltransferases"/>
    <property type="match status" value="1"/>
</dbReference>
<evidence type="ECO:0000259" key="1">
    <source>
        <dbReference type="Pfam" id="PF13649"/>
    </source>
</evidence>
<dbReference type="Proteomes" id="UP001152300">
    <property type="component" value="Unassembled WGS sequence"/>
</dbReference>
<dbReference type="Pfam" id="PF13649">
    <property type="entry name" value="Methyltransf_25"/>
    <property type="match status" value="1"/>
</dbReference>
<dbReference type="Gene3D" id="3.40.50.150">
    <property type="entry name" value="Vaccinia Virus protein VP39"/>
    <property type="match status" value="1"/>
</dbReference>
<proteinExistence type="predicted"/>
<dbReference type="PANTHER" id="PTHR44942">
    <property type="entry name" value="METHYLTRANSF_11 DOMAIN-CONTAINING PROTEIN"/>
    <property type="match status" value="1"/>
</dbReference>
<evidence type="ECO:0000313" key="3">
    <source>
        <dbReference type="Proteomes" id="UP001152300"/>
    </source>
</evidence>
<dbReference type="InterPro" id="IPR041698">
    <property type="entry name" value="Methyltransf_25"/>
</dbReference>
<evidence type="ECO:0000313" key="2">
    <source>
        <dbReference type="EMBL" id="KAJ8070037.1"/>
    </source>
</evidence>
<dbReference type="PANTHER" id="PTHR44942:SF10">
    <property type="entry name" value="METHYLTRANSFERASE TYPE 11 DOMAIN-CONTAINING PROTEIN"/>
    <property type="match status" value="1"/>
</dbReference>
<dbReference type="OrthoDB" id="10027013at2759"/>
<protein>
    <recommendedName>
        <fullName evidence="1">Methyltransferase domain-containing protein</fullName>
    </recommendedName>
</protein>
<dbReference type="InterPro" id="IPR029063">
    <property type="entry name" value="SAM-dependent_MTases_sf"/>
</dbReference>
<dbReference type="EMBL" id="JAPEIS010000001">
    <property type="protein sequence ID" value="KAJ8070037.1"/>
    <property type="molecule type" value="Genomic_DNA"/>
</dbReference>
<feature type="domain" description="Methyltransferase" evidence="1">
    <location>
        <begin position="50"/>
        <end position="125"/>
    </location>
</feature>
<dbReference type="InterPro" id="IPR051052">
    <property type="entry name" value="Diverse_substrate_MTase"/>
</dbReference>
<dbReference type="AlphaFoldDB" id="A0A9X0DQA8"/>
<organism evidence="2 3">
    <name type="scientific">Sclerotinia nivalis</name>
    <dbReference type="NCBI Taxonomy" id="352851"/>
    <lineage>
        <taxon>Eukaryota</taxon>
        <taxon>Fungi</taxon>
        <taxon>Dikarya</taxon>
        <taxon>Ascomycota</taxon>
        <taxon>Pezizomycotina</taxon>
        <taxon>Leotiomycetes</taxon>
        <taxon>Helotiales</taxon>
        <taxon>Sclerotiniaceae</taxon>
        <taxon>Sclerotinia</taxon>
    </lineage>
</organism>
<accession>A0A9X0DQA8</accession>
<keyword evidence="3" id="KW-1185">Reference proteome</keyword>
<name>A0A9X0DQA8_9HELO</name>
<reference evidence="2" key="1">
    <citation type="submission" date="2022-11" db="EMBL/GenBank/DDBJ databases">
        <title>Genome Resource of Sclerotinia nivalis Strain SnTB1, a Plant Pathogen Isolated from American Ginseng.</title>
        <authorList>
            <person name="Fan S."/>
        </authorList>
    </citation>
    <scope>NUCLEOTIDE SEQUENCE</scope>
    <source>
        <strain evidence="2">SnTB1</strain>
    </source>
</reference>
<sequence length="129" mass="13804">MTNSNTDPTFRNYTSEQAKTYATHRPSYSSKLYETVIGHHEKTGGKLNVVLDLGCGPGNATRDIATYFEEAIGCDAGAAMIGTAREIGGKTRSGRDIRWIVGSGEEFAGLEEVGEESVDLITVAMAVRG</sequence>
<comment type="caution">
    <text evidence="2">The sequence shown here is derived from an EMBL/GenBank/DDBJ whole genome shotgun (WGS) entry which is preliminary data.</text>
</comment>